<comment type="caution">
    <text evidence="1">Lacks conserved residue(s) required for the propagation of feature annotation.</text>
</comment>
<gene>
    <name evidence="4" type="ORF">H6G06_04330</name>
</gene>
<dbReference type="RefSeq" id="WP_190557432.1">
    <property type="nucleotide sequence ID" value="NZ_JACJQU010000002.1"/>
</dbReference>
<name>A0A927A0U6_9NOST</name>
<dbReference type="EMBL" id="JACJQU010000002">
    <property type="protein sequence ID" value="MBD2292730.1"/>
    <property type="molecule type" value="Genomic_DNA"/>
</dbReference>
<dbReference type="PROSITE" id="PS50894">
    <property type="entry name" value="HPT"/>
    <property type="match status" value="1"/>
</dbReference>
<sequence>MKPEQFQKIIGYFVEESQEYLNTIYRAFLNLQNTIDDRDELNEIFRATFSIKGGAAMLGFTSMQKLVYRLEDCLKLLRYPIIADKPLQLLFLDIYNAIHRLVREIKTPDGLTEAKVNEITLNIDTIFTLINSHLLFLIDKSNYRAKITNIDACQTWGYDIPLKLILLDTKTFLCRTFADYFEGLPHVQIVNGSFEDLPFFDCVVTAASSLNSAQNNIDAAILRFFGEDVEKLLQKRIQEEYLGDQPIGTSLIVETNHPLHPFIAHAPALRMQISMAGKDHVYQGLWSTLLAIRQHNRVYCNCIQKQINIVAVPGLGTSLGSVPIDEVARQMSMAYQNFLFSLCPFQNSYQQQSQDLLTVF</sequence>
<dbReference type="Proteomes" id="UP000662185">
    <property type="component" value="Unassembled WGS sequence"/>
</dbReference>
<dbReference type="CDD" id="cd00088">
    <property type="entry name" value="HPT"/>
    <property type="match status" value="1"/>
</dbReference>
<evidence type="ECO:0000313" key="5">
    <source>
        <dbReference type="Proteomes" id="UP000662185"/>
    </source>
</evidence>
<evidence type="ECO:0000259" key="2">
    <source>
        <dbReference type="PROSITE" id="PS50894"/>
    </source>
</evidence>
<dbReference type="Pfam" id="PF01661">
    <property type="entry name" value="Macro"/>
    <property type="match status" value="1"/>
</dbReference>
<dbReference type="InterPro" id="IPR002589">
    <property type="entry name" value="Macro_dom"/>
</dbReference>
<feature type="domain" description="Macro" evidence="3">
    <location>
        <begin position="174"/>
        <end position="360"/>
    </location>
</feature>
<reference evidence="5" key="1">
    <citation type="journal article" date="2020" name="ISME J.">
        <title>Comparative genomics reveals insights into cyanobacterial evolution and habitat adaptation.</title>
        <authorList>
            <person name="Chen M.Y."/>
            <person name="Teng W.K."/>
            <person name="Zhao L."/>
            <person name="Hu C.X."/>
            <person name="Zhou Y.K."/>
            <person name="Han B.P."/>
            <person name="Song L.R."/>
            <person name="Shu W.S."/>
        </authorList>
    </citation>
    <scope>NUCLEOTIDE SEQUENCE [LARGE SCALE GENOMIC DNA]</scope>
    <source>
        <strain evidence="5">FACHB-251</strain>
    </source>
</reference>
<dbReference type="InterPro" id="IPR043472">
    <property type="entry name" value="Macro_dom-like"/>
</dbReference>
<dbReference type="AlphaFoldDB" id="A0A927A0U6"/>
<dbReference type="InterPro" id="IPR008207">
    <property type="entry name" value="Sig_transdc_His_kin_Hpt_dom"/>
</dbReference>
<organism evidence="4 5">
    <name type="scientific">Anabaena sphaerica FACHB-251</name>
    <dbReference type="NCBI Taxonomy" id="2692883"/>
    <lineage>
        <taxon>Bacteria</taxon>
        <taxon>Bacillati</taxon>
        <taxon>Cyanobacteriota</taxon>
        <taxon>Cyanophyceae</taxon>
        <taxon>Nostocales</taxon>
        <taxon>Nostocaceae</taxon>
        <taxon>Anabaena</taxon>
    </lineage>
</organism>
<comment type="caution">
    <text evidence="4">The sequence shown here is derived from an EMBL/GenBank/DDBJ whole genome shotgun (WGS) entry which is preliminary data.</text>
</comment>
<dbReference type="SMART" id="SM00506">
    <property type="entry name" value="A1pp"/>
    <property type="match status" value="1"/>
</dbReference>
<dbReference type="SUPFAM" id="SSF47226">
    <property type="entry name" value="Histidine-containing phosphotransfer domain, HPT domain"/>
    <property type="match status" value="1"/>
</dbReference>
<proteinExistence type="predicted"/>
<evidence type="ECO:0000259" key="3">
    <source>
        <dbReference type="PROSITE" id="PS51154"/>
    </source>
</evidence>
<protein>
    <submittedName>
        <fullName evidence="4">Hpt domain-containing protein</fullName>
    </submittedName>
</protein>
<evidence type="ECO:0000313" key="4">
    <source>
        <dbReference type="EMBL" id="MBD2292730.1"/>
    </source>
</evidence>
<evidence type="ECO:0000256" key="1">
    <source>
        <dbReference type="PROSITE-ProRule" id="PRU00110"/>
    </source>
</evidence>
<feature type="domain" description="HPt" evidence="2">
    <location>
        <begin position="2"/>
        <end position="105"/>
    </location>
</feature>
<dbReference type="Gene3D" id="3.40.220.10">
    <property type="entry name" value="Leucine Aminopeptidase, subunit E, domain 1"/>
    <property type="match status" value="1"/>
</dbReference>
<keyword evidence="5" id="KW-1185">Reference proteome</keyword>
<dbReference type="Pfam" id="PF01627">
    <property type="entry name" value="Hpt"/>
    <property type="match status" value="1"/>
</dbReference>
<dbReference type="InterPro" id="IPR036641">
    <property type="entry name" value="HPT_dom_sf"/>
</dbReference>
<dbReference type="SUPFAM" id="SSF52949">
    <property type="entry name" value="Macro domain-like"/>
    <property type="match status" value="1"/>
</dbReference>
<dbReference type="GO" id="GO:0000160">
    <property type="term" value="P:phosphorelay signal transduction system"/>
    <property type="evidence" value="ECO:0007669"/>
    <property type="project" value="InterPro"/>
</dbReference>
<accession>A0A927A0U6</accession>
<dbReference type="PROSITE" id="PS51154">
    <property type="entry name" value="MACRO"/>
    <property type="match status" value="1"/>
</dbReference>
<dbReference type="SMART" id="SM00073">
    <property type="entry name" value="HPT"/>
    <property type="match status" value="1"/>
</dbReference>
<dbReference type="Gene3D" id="1.20.120.160">
    <property type="entry name" value="HPT domain"/>
    <property type="match status" value="1"/>
</dbReference>